<gene>
    <name evidence="1" type="ORF">K444DRAFT_241945</name>
</gene>
<dbReference type="Proteomes" id="UP000235371">
    <property type="component" value="Unassembled WGS sequence"/>
</dbReference>
<keyword evidence="2" id="KW-1185">Reference proteome</keyword>
<dbReference type="GeneID" id="36579381"/>
<evidence type="ECO:0000313" key="2">
    <source>
        <dbReference type="Proteomes" id="UP000235371"/>
    </source>
</evidence>
<proteinExistence type="predicted"/>
<organism evidence="1 2">
    <name type="scientific">Hyaloscypha bicolor E</name>
    <dbReference type="NCBI Taxonomy" id="1095630"/>
    <lineage>
        <taxon>Eukaryota</taxon>
        <taxon>Fungi</taxon>
        <taxon>Dikarya</taxon>
        <taxon>Ascomycota</taxon>
        <taxon>Pezizomycotina</taxon>
        <taxon>Leotiomycetes</taxon>
        <taxon>Helotiales</taxon>
        <taxon>Hyaloscyphaceae</taxon>
        <taxon>Hyaloscypha</taxon>
        <taxon>Hyaloscypha bicolor</taxon>
    </lineage>
</organism>
<dbReference type="EMBL" id="KZ613912">
    <property type="protein sequence ID" value="PMD51806.1"/>
    <property type="molecule type" value="Genomic_DNA"/>
</dbReference>
<dbReference type="AlphaFoldDB" id="A0A2J6SM10"/>
<sequence>MGFDGVVAERLLAGRGGRGPLDLRNGKGPPAWRKGRRRCRQGATCHGHCTVLLARSCGLEAGGEANLVCFCRGYQYLEIILGCKPTAGGDCEISSTSKLWGWAPGQTTSTPRPMPTRPRDCPDRLPIIQSGCPSEDDSTQLPDSRAVPAADFSAARLRLSRWPARLANSSPTHGLRFLWGSCYRRQETSAISAQAKSLSDERDVTNPLAYGVRR</sequence>
<name>A0A2J6SM10_9HELO</name>
<protein>
    <submittedName>
        <fullName evidence="1">Uncharacterized protein</fullName>
    </submittedName>
</protein>
<evidence type="ECO:0000313" key="1">
    <source>
        <dbReference type="EMBL" id="PMD51806.1"/>
    </source>
</evidence>
<dbReference type="RefSeq" id="XP_024728710.1">
    <property type="nucleotide sequence ID" value="XM_024871299.1"/>
</dbReference>
<accession>A0A2J6SM10</accession>
<dbReference type="InParanoid" id="A0A2J6SM10"/>
<reference evidence="1 2" key="1">
    <citation type="submission" date="2016-04" db="EMBL/GenBank/DDBJ databases">
        <title>A degradative enzymes factory behind the ericoid mycorrhizal symbiosis.</title>
        <authorList>
            <consortium name="DOE Joint Genome Institute"/>
            <person name="Martino E."/>
            <person name="Morin E."/>
            <person name="Grelet G."/>
            <person name="Kuo A."/>
            <person name="Kohler A."/>
            <person name="Daghino S."/>
            <person name="Barry K."/>
            <person name="Choi C."/>
            <person name="Cichocki N."/>
            <person name="Clum A."/>
            <person name="Copeland A."/>
            <person name="Hainaut M."/>
            <person name="Haridas S."/>
            <person name="Labutti K."/>
            <person name="Lindquist E."/>
            <person name="Lipzen A."/>
            <person name="Khouja H.-R."/>
            <person name="Murat C."/>
            <person name="Ohm R."/>
            <person name="Olson A."/>
            <person name="Spatafora J."/>
            <person name="Veneault-Fourrey C."/>
            <person name="Henrissat B."/>
            <person name="Grigoriev I."/>
            <person name="Martin F."/>
            <person name="Perotto S."/>
        </authorList>
    </citation>
    <scope>NUCLEOTIDE SEQUENCE [LARGE SCALE GENOMIC DNA]</scope>
    <source>
        <strain evidence="1 2">E</strain>
    </source>
</reference>